<feature type="domain" description="DUF6493" evidence="1">
    <location>
        <begin position="5"/>
        <end position="349"/>
    </location>
</feature>
<name>A0A428K3G9_9BACT</name>
<keyword evidence="5" id="KW-1185">Reference proteome</keyword>
<protein>
    <submittedName>
        <fullName evidence="4">Uncharacterized protein</fullName>
    </submittedName>
</protein>
<comment type="caution">
    <text evidence="4">The sequence shown here is derived from an EMBL/GenBank/DDBJ whole genome shotgun (WGS) entry which is preliminary data.</text>
</comment>
<feature type="domain" description="DUF7824" evidence="2">
    <location>
        <begin position="464"/>
        <end position="751"/>
    </location>
</feature>
<dbReference type="RefSeq" id="WP_125440039.1">
    <property type="nucleotide sequence ID" value="NZ_RWIU01000007.1"/>
</dbReference>
<gene>
    <name evidence="4" type="ORF">EI293_18530</name>
</gene>
<evidence type="ECO:0000313" key="4">
    <source>
        <dbReference type="EMBL" id="RSK40937.1"/>
    </source>
</evidence>
<dbReference type="InterPro" id="IPR056726">
    <property type="entry name" value="DUF7824"/>
</dbReference>
<dbReference type="AlphaFoldDB" id="A0A428K3G9"/>
<accession>A0A428K3G9</accession>
<feature type="domain" description="DUF7825" evidence="3">
    <location>
        <begin position="761"/>
        <end position="1020"/>
    </location>
</feature>
<evidence type="ECO:0000259" key="3">
    <source>
        <dbReference type="Pfam" id="PF25149"/>
    </source>
</evidence>
<dbReference type="Pfam" id="PF20103">
    <property type="entry name" value="DUF6493"/>
    <property type="match status" value="1"/>
</dbReference>
<sequence length="1022" mass="114841">MSASVVETFEYIIRHQATPALVEFLLHLPKTEVVAVRQQTKRLRRELEDFRQQPDGNWGRAGTDEQRFMLQLAGLHTYSRKEALSPNFQLWGIESAQMPHFWAVVEHARPDWLGDFFRQWSDRNAWSRPAYQLLRELERRQLLAYEPRLFAGSVPALLQEWATEISQQNPIPNDALAVVTARLAADPKLLTRDLPLVFDFDTAVDSFQARVQQPMPSNWRRLAQPLTWQSWQEQHPPQELRWLDVFRSLATQSHLVRPELLNRCLLALRRDFRRPLLTWFRTLFLALHPTPEERLTRQTELVDLLAHPLPLVVNFALEQLKDLWQHPEFAAAPLLLYAEGLLTRQDVRAGLRTLLGGLEKLLRRDPALAPALATLATTALANADAAVQERAARLLHTILGARKPLLSATEAADLTANLCLYTELLTPPARLVLAPYLPASEGLVAEAEHYAPRSGFGPDISAATALEPVRDWHELLFLTGQVLRQNEPMEVERWLDGLLHLRGQFPADYTRQLHPYLVQALPWQLKGKSEEETRTFLLSYAFEASNNGRRELLLALLISWYLGFPRLLVAQVPLRPQQYSRPDPLLHLEQQRLAAAEAALQQGRTLPLLSTPSHAPHWVAASVLMRRLLDYEEAGQEPNAADLTLALARTAVAAPADVAEARRLLPLFRHPELRRLLQSFLGPEPTAWQMPSFTRPPLEKRLTERLSQLIPFLRRPAAELAPALTEALPWLWAVAARTRQLHAELPALQALGTYPGLAQPWQPTWALTKKSHTYAQTWNKAQPTVTHTWQELEVQVVIPQRPLPSGLLLYSLHASSDSRHRYALWPLSTELPFLLSLLPNQPDTLLWHVVHTAGRTADKDATGQLALQAALTTLLNPGPVFTEPATLLLALGLTHGDAPCRALALEVLLAAIAQQRVVADALGLTLGRLLAAEFVPVARLAEALGQTRAISGPTDDAVRQLLEALLPQLPAVPLRNTRKLIEAYADLLARHRRIAPEVVQQQLHTWSSSATLKKASATLTAA</sequence>
<dbReference type="OrthoDB" id="6629398at2"/>
<reference evidence="4 5" key="1">
    <citation type="submission" date="2018-12" db="EMBL/GenBank/DDBJ databases">
        <authorList>
            <person name="Feng G."/>
            <person name="Zhu H."/>
        </authorList>
    </citation>
    <scope>NUCLEOTIDE SEQUENCE [LARGE SCALE GENOMIC DNA]</scope>
    <source>
        <strain evidence="4 5">LMG 26000</strain>
    </source>
</reference>
<dbReference type="Pfam" id="PF25149">
    <property type="entry name" value="DUF7825"/>
    <property type="match status" value="1"/>
</dbReference>
<evidence type="ECO:0000259" key="2">
    <source>
        <dbReference type="Pfam" id="PF25148"/>
    </source>
</evidence>
<organism evidence="4 5">
    <name type="scientific">Hymenobacter perfusus</name>
    <dbReference type="NCBI Taxonomy" id="1236770"/>
    <lineage>
        <taxon>Bacteria</taxon>
        <taxon>Pseudomonadati</taxon>
        <taxon>Bacteroidota</taxon>
        <taxon>Cytophagia</taxon>
        <taxon>Cytophagales</taxon>
        <taxon>Hymenobacteraceae</taxon>
        <taxon>Hymenobacter</taxon>
    </lineage>
</organism>
<dbReference type="InterPro" id="IPR056727">
    <property type="entry name" value="DUF7825"/>
</dbReference>
<dbReference type="Proteomes" id="UP000270291">
    <property type="component" value="Unassembled WGS sequence"/>
</dbReference>
<dbReference type="Pfam" id="PF25148">
    <property type="entry name" value="DUF7824"/>
    <property type="match status" value="1"/>
</dbReference>
<dbReference type="EMBL" id="RWIU01000007">
    <property type="protein sequence ID" value="RSK40937.1"/>
    <property type="molecule type" value="Genomic_DNA"/>
</dbReference>
<dbReference type="InterPro" id="IPR045472">
    <property type="entry name" value="DUF6493"/>
</dbReference>
<evidence type="ECO:0000313" key="5">
    <source>
        <dbReference type="Proteomes" id="UP000270291"/>
    </source>
</evidence>
<proteinExistence type="predicted"/>
<evidence type="ECO:0000259" key="1">
    <source>
        <dbReference type="Pfam" id="PF20103"/>
    </source>
</evidence>